<dbReference type="RefSeq" id="XP_030642733.1">
    <property type="nucleotide sequence ID" value="XM_030786873.1"/>
</dbReference>
<dbReference type="Pfam" id="PF00030">
    <property type="entry name" value="Crystall"/>
    <property type="match status" value="2"/>
</dbReference>
<proteinExistence type="inferred from homology"/>
<feature type="domain" description="Beta/gamma crystallin 'Greek key'" evidence="5">
    <location>
        <begin position="2"/>
        <end position="40"/>
    </location>
</feature>
<dbReference type="FunFam" id="2.60.20.10:FF:000003">
    <property type="entry name" value="Crystallin gamma S"/>
    <property type="match status" value="1"/>
</dbReference>
<reference evidence="7" key="1">
    <citation type="submission" date="2025-08" db="UniProtKB">
        <authorList>
            <consortium name="RefSeq"/>
        </authorList>
    </citation>
    <scope>IDENTIFICATION</scope>
</reference>
<dbReference type="OrthoDB" id="8407241at2759"/>
<comment type="similarity">
    <text evidence="2">Belongs to the beta/gamma-crystallin family.</text>
</comment>
<dbReference type="PRINTS" id="PR01367">
    <property type="entry name" value="BGCRYSTALLIN"/>
</dbReference>
<dbReference type="GO" id="GO:0002088">
    <property type="term" value="P:lens development in camera-type eye"/>
    <property type="evidence" value="ECO:0007669"/>
    <property type="project" value="TreeGrafter"/>
</dbReference>
<dbReference type="InterPro" id="IPR011024">
    <property type="entry name" value="G_crystallin-like"/>
</dbReference>
<dbReference type="GO" id="GO:0007601">
    <property type="term" value="P:visual perception"/>
    <property type="evidence" value="ECO:0007669"/>
    <property type="project" value="TreeGrafter"/>
</dbReference>
<dbReference type="InterPro" id="IPR001064">
    <property type="entry name" value="Beta/gamma_crystallin"/>
</dbReference>
<keyword evidence="3" id="KW-0273">Eye lens protein</keyword>
<keyword evidence="6" id="KW-1185">Reference proteome</keyword>
<dbReference type="PROSITE" id="PS50915">
    <property type="entry name" value="CRYSTALLIN_BETA_GAMMA"/>
    <property type="match status" value="4"/>
</dbReference>
<evidence type="ECO:0000256" key="1">
    <source>
        <dbReference type="ARBA" id="ARBA00003689"/>
    </source>
</evidence>
<feature type="domain" description="Beta/gamma crystallin 'Greek key'" evidence="5">
    <location>
        <begin position="41"/>
        <end position="91"/>
    </location>
</feature>
<dbReference type="InterPro" id="IPR050252">
    <property type="entry name" value="Beta/Gamma-Crystallin"/>
</dbReference>
<name>A0A6J2WEH3_CHACN</name>
<organism evidence="6 7">
    <name type="scientific">Chanos chanos</name>
    <name type="common">Milkfish</name>
    <name type="synonym">Mugil chanos</name>
    <dbReference type="NCBI Taxonomy" id="29144"/>
    <lineage>
        <taxon>Eukaryota</taxon>
        <taxon>Metazoa</taxon>
        <taxon>Chordata</taxon>
        <taxon>Craniata</taxon>
        <taxon>Vertebrata</taxon>
        <taxon>Euteleostomi</taxon>
        <taxon>Actinopterygii</taxon>
        <taxon>Neopterygii</taxon>
        <taxon>Teleostei</taxon>
        <taxon>Ostariophysi</taxon>
        <taxon>Gonorynchiformes</taxon>
        <taxon>Chanidae</taxon>
        <taxon>Chanos</taxon>
    </lineage>
</organism>
<gene>
    <name evidence="7" type="primary">LOC115822915</name>
</gene>
<sequence length="172" mass="20231">MGKIIFYEHKNFGGRHHECNGDCADLRSYFSCCNSIKVESGCFMIYEQSDYTGNQYFLKKGDYTEYHLWMGSNDSVCSCCAIPTSSFKIHLYERMEFGGQMMDLTEDCPCLMDRFHMNDIFSCKVMTGHWLFYERPNFRGRMYLIKPGEYKRFSEWGGINARVGSIKRILDY</sequence>
<dbReference type="FunFam" id="2.60.20.10:FF:000001">
    <property type="entry name" value="Crystallin gamma S"/>
    <property type="match status" value="1"/>
</dbReference>
<dbReference type="SMART" id="SM00247">
    <property type="entry name" value="XTALbg"/>
    <property type="match status" value="2"/>
</dbReference>
<dbReference type="SUPFAM" id="SSF49695">
    <property type="entry name" value="gamma-Crystallin-like"/>
    <property type="match status" value="1"/>
</dbReference>
<dbReference type="GeneID" id="115822915"/>
<evidence type="ECO:0000313" key="6">
    <source>
        <dbReference type="Proteomes" id="UP000504632"/>
    </source>
</evidence>
<dbReference type="PANTHER" id="PTHR11818">
    <property type="entry name" value="BETA/GAMMA CRYSTALLIN"/>
    <property type="match status" value="1"/>
</dbReference>
<comment type="function">
    <text evidence="1">Crystallins are the dominant structural components of the vertebrate eye lens.</text>
</comment>
<feature type="domain" description="Beta/gamma crystallin 'Greek key'" evidence="5">
    <location>
        <begin position="87"/>
        <end position="127"/>
    </location>
</feature>
<dbReference type="Proteomes" id="UP000504632">
    <property type="component" value="Chromosome 10"/>
</dbReference>
<evidence type="ECO:0000256" key="2">
    <source>
        <dbReference type="ARBA" id="ARBA00009646"/>
    </source>
</evidence>
<dbReference type="InParanoid" id="A0A6J2WEH3"/>
<dbReference type="AlphaFoldDB" id="A0A6J2WEH3"/>
<evidence type="ECO:0000256" key="4">
    <source>
        <dbReference type="ARBA" id="ARBA00022737"/>
    </source>
</evidence>
<evidence type="ECO:0000313" key="7">
    <source>
        <dbReference type="RefSeq" id="XP_030642733.1"/>
    </source>
</evidence>
<evidence type="ECO:0000256" key="3">
    <source>
        <dbReference type="ARBA" id="ARBA00022613"/>
    </source>
</evidence>
<evidence type="ECO:0000259" key="5">
    <source>
        <dbReference type="PROSITE" id="PS50915"/>
    </source>
</evidence>
<feature type="domain" description="Beta/gamma crystallin 'Greek key'" evidence="5">
    <location>
        <begin position="128"/>
        <end position="170"/>
    </location>
</feature>
<dbReference type="PANTHER" id="PTHR11818:SF129">
    <property type="entry name" value="CRYSTALLIN, GAMMA M6-RELATED"/>
    <property type="match status" value="1"/>
</dbReference>
<dbReference type="Gene3D" id="2.60.20.10">
    <property type="entry name" value="Crystallins"/>
    <property type="match status" value="2"/>
</dbReference>
<accession>A0A6J2WEH3</accession>
<keyword evidence="4" id="KW-0677">Repeat</keyword>
<protein>
    <submittedName>
        <fullName evidence="7">Gamma-crystallin 2-like</fullName>
    </submittedName>
</protein>
<dbReference type="GO" id="GO:0005212">
    <property type="term" value="F:structural constituent of eye lens"/>
    <property type="evidence" value="ECO:0007669"/>
    <property type="project" value="UniProtKB-KW"/>
</dbReference>